<evidence type="ECO:0000256" key="6">
    <source>
        <dbReference type="NCBIfam" id="TIGR01928"/>
    </source>
</evidence>
<dbReference type="PANTHER" id="PTHR48073">
    <property type="entry name" value="O-SUCCINYLBENZOATE SYNTHASE-RELATED"/>
    <property type="match status" value="1"/>
</dbReference>
<evidence type="ECO:0000313" key="9">
    <source>
        <dbReference type="Proteomes" id="UP001224359"/>
    </source>
</evidence>
<dbReference type="InterPro" id="IPR036849">
    <property type="entry name" value="Enolase-like_C_sf"/>
</dbReference>
<name>A0ABT9VIR1_9BACI</name>
<dbReference type="PANTHER" id="PTHR48073:SF5">
    <property type="entry name" value="O-SUCCINYLBENZOATE SYNTHASE"/>
    <property type="match status" value="1"/>
</dbReference>
<organism evidence="8 9">
    <name type="scientific">Alkalibacillus salilacus</name>
    <dbReference type="NCBI Taxonomy" id="284582"/>
    <lineage>
        <taxon>Bacteria</taxon>
        <taxon>Bacillati</taxon>
        <taxon>Bacillota</taxon>
        <taxon>Bacilli</taxon>
        <taxon>Bacillales</taxon>
        <taxon>Bacillaceae</taxon>
        <taxon>Alkalibacillus</taxon>
    </lineage>
</organism>
<keyword evidence="3" id="KW-0460">Magnesium</keyword>
<evidence type="ECO:0000256" key="5">
    <source>
        <dbReference type="ARBA" id="ARBA00029491"/>
    </source>
</evidence>
<sequence>MNIEEVTVRQVAMKLKQPFQTANGLVVTRDTLIIEVYDHNGHVGYGECVAFADPFYTPETTTTAWDMFKHFILPVIQKAQIDHPNQVHRTLSGIQGHQMAKAGIETAIWDLYAKQHNKPLKEIIGGTYNHVESGVVLSLTDDLTSQVKTYMKKGYKRYKLKLQKGQERETVEQAKEFLGDWPIMFDGNGIYEPEDMLHLTKLDDLNLHMIEQPFRQDDFYYHHQLKKEMNTRISLDESVTSEHDAFQAIELDAADTINVKLGRVGGYEVAKMIHEYAKVASMPLWCGGMLETGIGRAHNVILASLEQFKLPGDLSESERYWEHDIIKEPFKVKDGLVEVPSKPGIGVQVDQKRLEKLTVRQFDFDMKTTQQL</sequence>
<comment type="caution">
    <text evidence="8">The sequence shown here is derived from an EMBL/GenBank/DDBJ whole genome shotgun (WGS) entry which is preliminary data.</text>
</comment>
<dbReference type="InterPro" id="IPR013342">
    <property type="entry name" value="Mandelate_racemase_C"/>
</dbReference>
<keyword evidence="9" id="KW-1185">Reference proteome</keyword>
<dbReference type="Pfam" id="PF02746">
    <property type="entry name" value="MR_MLE_N"/>
    <property type="match status" value="1"/>
</dbReference>
<dbReference type="SUPFAM" id="SSF54826">
    <property type="entry name" value="Enolase N-terminal domain-like"/>
    <property type="match status" value="1"/>
</dbReference>
<evidence type="ECO:0000259" key="7">
    <source>
        <dbReference type="SMART" id="SM00922"/>
    </source>
</evidence>
<dbReference type="EC" id="4.2.1.113" evidence="5 6"/>
<feature type="domain" description="Mandelate racemase/muconate lactonizing enzyme C-terminal" evidence="7">
    <location>
        <begin position="140"/>
        <end position="232"/>
    </location>
</feature>
<dbReference type="SFLD" id="SFLDG00180">
    <property type="entry name" value="muconate_cycloisomerase"/>
    <property type="match status" value="1"/>
</dbReference>
<dbReference type="InterPro" id="IPR010197">
    <property type="entry name" value="OSBS/NAAAR"/>
</dbReference>
<dbReference type="SFLD" id="SFLDS00001">
    <property type="entry name" value="Enolase"/>
    <property type="match status" value="1"/>
</dbReference>
<dbReference type="Pfam" id="PF13378">
    <property type="entry name" value="MR_MLE_C"/>
    <property type="match status" value="1"/>
</dbReference>
<dbReference type="NCBIfam" id="TIGR01928">
    <property type="entry name" value="menC_lowGC_arch"/>
    <property type="match status" value="1"/>
</dbReference>
<dbReference type="Gene3D" id="3.30.390.10">
    <property type="entry name" value="Enolase-like, N-terminal domain"/>
    <property type="match status" value="1"/>
</dbReference>
<keyword evidence="2" id="KW-0479">Metal-binding</keyword>
<protein>
    <recommendedName>
        <fullName evidence="5 6">o-succinylbenzoate synthase</fullName>
        <ecNumber evidence="5 6">4.2.1.113</ecNumber>
    </recommendedName>
</protein>
<evidence type="ECO:0000256" key="3">
    <source>
        <dbReference type="ARBA" id="ARBA00022842"/>
    </source>
</evidence>
<dbReference type="SFLD" id="SFLDF00009">
    <property type="entry name" value="o-succinylbenzoate_synthase"/>
    <property type="match status" value="1"/>
</dbReference>
<dbReference type="RefSeq" id="WP_306978392.1">
    <property type="nucleotide sequence ID" value="NZ_JAUSTQ010000020.1"/>
</dbReference>
<dbReference type="InterPro" id="IPR029017">
    <property type="entry name" value="Enolase-like_N"/>
</dbReference>
<evidence type="ECO:0000256" key="2">
    <source>
        <dbReference type="ARBA" id="ARBA00022723"/>
    </source>
</evidence>
<keyword evidence="4 8" id="KW-0456">Lyase</keyword>
<dbReference type="Proteomes" id="UP001224359">
    <property type="component" value="Unassembled WGS sequence"/>
</dbReference>
<evidence type="ECO:0000313" key="8">
    <source>
        <dbReference type="EMBL" id="MDQ0160854.1"/>
    </source>
</evidence>
<evidence type="ECO:0000256" key="4">
    <source>
        <dbReference type="ARBA" id="ARBA00023239"/>
    </source>
</evidence>
<reference evidence="8 9" key="1">
    <citation type="submission" date="2023-07" db="EMBL/GenBank/DDBJ databases">
        <title>Genomic Encyclopedia of Type Strains, Phase IV (KMG-IV): sequencing the most valuable type-strain genomes for metagenomic binning, comparative biology and taxonomic classification.</title>
        <authorList>
            <person name="Goeker M."/>
        </authorList>
    </citation>
    <scope>NUCLEOTIDE SEQUENCE [LARGE SCALE GENOMIC DNA]</scope>
    <source>
        <strain evidence="8 9">DSM 16460</strain>
    </source>
</reference>
<proteinExistence type="predicted"/>
<comment type="cofactor">
    <cofactor evidence="1">
        <name>a divalent metal cation</name>
        <dbReference type="ChEBI" id="CHEBI:60240"/>
    </cofactor>
</comment>
<dbReference type="GO" id="GO:0043748">
    <property type="term" value="F:O-succinylbenzoate synthase activity"/>
    <property type="evidence" value="ECO:0007669"/>
    <property type="project" value="UniProtKB-EC"/>
</dbReference>
<dbReference type="InterPro" id="IPR013341">
    <property type="entry name" value="Mandelate_racemase_N_dom"/>
</dbReference>
<dbReference type="Gene3D" id="3.20.20.120">
    <property type="entry name" value="Enolase-like C-terminal domain"/>
    <property type="match status" value="1"/>
</dbReference>
<dbReference type="InterPro" id="IPR029065">
    <property type="entry name" value="Enolase_C-like"/>
</dbReference>
<dbReference type="EMBL" id="JAUSTQ010000020">
    <property type="protein sequence ID" value="MDQ0160854.1"/>
    <property type="molecule type" value="Genomic_DNA"/>
</dbReference>
<gene>
    <name evidence="8" type="ORF">J2S77_002861</name>
</gene>
<evidence type="ECO:0000256" key="1">
    <source>
        <dbReference type="ARBA" id="ARBA00001968"/>
    </source>
</evidence>
<accession>A0ABT9VIR1</accession>
<dbReference type="SMART" id="SM00922">
    <property type="entry name" value="MR_MLE"/>
    <property type="match status" value="1"/>
</dbReference>
<dbReference type="SUPFAM" id="SSF51604">
    <property type="entry name" value="Enolase C-terminal domain-like"/>
    <property type="match status" value="1"/>
</dbReference>